<evidence type="ECO:0000313" key="3">
    <source>
        <dbReference type="Proteomes" id="UP001597182"/>
    </source>
</evidence>
<dbReference type="EMBL" id="JBHTMB010000152">
    <property type="protein sequence ID" value="MFD1235254.1"/>
    <property type="molecule type" value="Genomic_DNA"/>
</dbReference>
<accession>A0ABW3VJC2</accession>
<organism evidence="2 3">
    <name type="scientific">Pseudonocardia benzenivorans</name>
    <dbReference type="NCBI Taxonomy" id="228005"/>
    <lineage>
        <taxon>Bacteria</taxon>
        <taxon>Bacillati</taxon>
        <taxon>Actinomycetota</taxon>
        <taxon>Actinomycetes</taxon>
        <taxon>Pseudonocardiales</taxon>
        <taxon>Pseudonocardiaceae</taxon>
        <taxon>Pseudonocardia</taxon>
    </lineage>
</organism>
<gene>
    <name evidence="2" type="ORF">ACFQ34_18355</name>
</gene>
<keyword evidence="3" id="KW-1185">Reference proteome</keyword>
<name>A0ABW3VJC2_9PSEU</name>
<dbReference type="InterPro" id="IPR029069">
    <property type="entry name" value="HotDog_dom_sf"/>
</dbReference>
<comment type="caution">
    <text evidence="2">The sequence shown here is derived from an EMBL/GenBank/DDBJ whole genome shotgun (WGS) entry which is preliminary data.</text>
</comment>
<dbReference type="Gene3D" id="3.10.129.10">
    <property type="entry name" value="Hotdog Thioesterase"/>
    <property type="match status" value="1"/>
</dbReference>
<evidence type="ECO:0000313" key="2">
    <source>
        <dbReference type="EMBL" id="MFD1235254.1"/>
    </source>
</evidence>
<protein>
    <submittedName>
        <fullName evidence="2">MaoC family dehydratase N-terminal domain-containing protein</fullName>
    </submittedName>
</protein>
<feature type="domain" description="FAS1-like dehydratase" evidence="1">
    <location>
        <begin position="27"/>
        <end position="152"/>
    </location>
</feature>
<dbReference type="RefSeq" id="WP_013674228.1">
    <property type="nucleotide sequence ID" value="NZ_BAABKS010000042.1"/>
</dbReference>
<evidence type="ECO:0000259" key="1">
    <source>
        <dbReference type="Pfam" id="PF13452"/>
    </source>
</evidence>
<dbReference type="InterPro" id="IPR039569">
    <property type="entry name" value="FAS1-like_DH_region"/>
</dbReference>
<proteinExistence type="predicted"/>
<dbReference type="Proteomes" id="UP001597182">
    <property type="component" value="Unassembled WGS sequence"/>
</dbReference>
<reference evidence="3" key="1">
    <citation type="journal article" date="2019" name="Int. J. Syst. Evol. Microbiol.">
        <title>The Global Catalogue of Microorganisms (GCM) 10K type strain sequencing project: providing services to taxonomists for standard genome sequencing and annotation.</title>
        <authorList>
            <consortium name="The Broad Institute Genomics Platform"/>
            <consortium name="The Broad Institute Genome Sequencing Center for Infectious Disease"/>
            <person name="Wu L."/>
            <person name="Ma J."/>
        </authorList>
    </citation>
    <scope>NUCLEOTIDE SEQUENCE [LARGE SCALE GENOMIC DNA]</scope>
    <source>
        <strain evidence="3">CCUG 49018</strain>
    </source>
</reference>
<dbReference type="SUPFAM" id="SSF54637">
    <property type="entry name" value="Thioesterase/thiol ester dehydrase-isomerase"/>
    <property type="match status" value="1"/>
</dbReference>
<sequence>MTALVDEAYEKASAGVGKVQEIRIGVLDERALQRFALVVGHTDGPYQDPAAAADLGYAGLLAAPLYLTAVLGWDTGPAESDLLADGNSRTPLGDVDVAGLRLMGGGQDLTFHEPVVAGLDVVMHAEVTAVTRKEGRSGPLLVIEVHRRYVEAGDGRLLVECHESFLAR</sequence>
<dbReference type="Pfam" id="PF13452">
    <property type="entry name" value="FAS1_DH_region"/>
    <property type="match status" value="1"/>
</dbReference>